<dbReference type="InterPro" id="IPR036890">
    <property type="entry name" value="HATPase_C_sf"/>
</dbReference>
<proteinExistence type="predicted"/>
<dbReference type="InterPro" id="IPR003594">
    <property type="entry name" value="HATPase_dom"/>
</dbReference>
<dbReference type="PANTHER" id="PTHR45453:SF1">
    <property type="entry name" value="PHOSPHATE REGULON SENSOR PROTEIN PHOR"/>
    <property type="match status" value="1"/>
</dbReference>
<dbReference type="SUPFAM" id="SSF55874">
    <property type="entry name" value="ATPase domain of HSP90 chaperone/DNA topoisomerase II/histidine kinase"/>
    <property type="match status" value="1"/>
</dbReference>
<keyword evidence="7" id="KW-0472">Membrane</keyword>
<feature type="transmembrane region" description="Helical" evidence="7">
    <location>
        <begin position="150"/>
        <end position="171"/>
    </location>
</feature>
<evidence type="ECO:0000313" key="10">
    <source>
        <dbReference type="Proteomes" id="UP000735592"/>
    </source>
</evidence>
<dbReference type="Gene3D" id="1.10.287.130">
    <property type="match status" value="1"/>
</dbReference>
<keyword evidence="5" id="KW-0418">Kinase</keyword>
<keyword evidence="7" id="KW-0812">Transmembrane</keyword>
<organism evidence="9 10">
    <name type="scientific">Pseudoduganella danionis</name>
    <dbReference type="NCBI Taxonomy" id="1890295"/>
    <lineage>
        <taxon>Bacteria</taxon>
        <taxon>Pseudomonadati</taxon>
        <taxon>Pseudomonadota</taxon>
        <taxon>Betaproteobacteria</taxon>
        <taxon>Burkholderiales</taxon>
        <taxon>Oxalobacteraceae</taxon>
        <taxon>Telluria group</taxon>
        <taxon>Pseudoduganella</taxon>
    </lineage>
</organism>
<feature type="transmembrane region" description="Helical" evidence="7">
    <location>
        <begin position="191"/>
        <end position="213"/>
    </location>
</feature>
<feature type="transmembrane region" description="Helical" evidence="7">
    <location>
        <begin position="118"/>
        <end position="138"/>
    </location>
</feature>
<keyword evidence="6" id="KW-0902">Two-component regulatory system</keyword>
<sequence>MDTPTASLALAITQLCISIIMVGVYFAAPTERYTRLWAQFGICSAAGLTLIIFSAGGPPGMLLIIGNVLLFSACVLVWAGMRAFYGRRTGHSGYALCLAFTIGYTLLIGFEATFAHRLLFSSASLILVFLLCLQTLLVRANDGSSQRHAYARRMAIAGLCLLLTGHGARLVMLTAQMAVTTPDDFSQLNVVLVYLLPLAGTVLFFPALLLLYFERIKDQLLLSLDARQDALETQTRFVEMFSHEYRTPLAIIRTNLDILHNKLRGASTTTQPNLEKMQRAVGRLVEVAETAVCSDPREDGKIGPIRELFNISELLRNIAGEAAEFWSEKNPQIVLDSAHEYSVSGDRALLKTALLNLLDNAIKYGPAGGQVRIQMGSQGDSLRIQISDQGPGIPEHELDLVYGKYYRGSRTRLVSGSGMGLYLVLRIVSQHAGGVGLANRPEGGTAVTITLPLPAQENAA</sequence>
<gene>
    <name evidence="9" type="ORF">GM655_07230</name>
</gene>
<dbReference type="Pfam" id="PF00512">
    <property type="entry name" value="HisKA"/>
    <property type="match status" value="1"/>
</dbReference>
<reference evidence="9 10" key="1">
    <citation type="submission" date="2019-11" db="EMBL/GenBank/DDBJ databases">
        <title>Type strains purchased from KCTC, JCM and DSMZ.</title>
        <authorList>
            <person name="Lu H."/>
        </authorList>
    </citation>
    <scope>NUCLEOTIDE SEQUENCE [LARGE SCALE GENOMIC DNA]</scope>
    <source>
        <strain evidence="9 10">DSM 103461</strain>
    </source>
</reference>
<feature type="transmembrane region" description="Helical" evidence="7">
    <location>
        <begin position="36"/>
        <end position="55"/>
    </location>
</feature>
<dbReference type="InterPro" id="IPR004358">
    <property type="entry name" value="Sig_transdc_His_kin-like_C"/>
</dbReference>
<accession>A0ABW9SKB3</accession>
<evidence type="ECO:0000313" key="9">
    <source>
        <dbReference type="EMBL" id="MTW32613.1"/>
    </source>
</evidence>
<comment type="catalytic activity">
    <reaction evidence="1">
        <text>ATP + protein L-histidine = ADP + protein N-phospho-L-histidine.</text>
        <dbReference type="EC" id="2.7.13.3"/>
    </reaction>
</comment>
<dbReference type="InterPro" id="IPR036097">
    <property type="entry name" value="HisK_dim/P_sf"/>
</dbReference>
<dbReference type="EMBL" id="WNKW01000001">
    <property type="protein sequence ID" value="MTW32613.1"/>
    <property type="molecule type" value="Genomic_DNA"/>
</dbReference>
<dbReference type="SUPFAM" id="SSF47384">
    <property type="entry name" value="Homodimeric domain of signal transducing histidine kinase"/>
    <property type="match status" value="1"/>
</dbReference>
<dbReference type="PRINTS" id="PR00344">
    <property type="entry name" value="BCTRLSENSOR"/>
</dbReference>
<dbReference type="Pfam" id="PF02518">
    <property type="entry name" value="HATPase_c"/>
    <property type="match status" value="1"/>
</dbReference>
<dbReference type="Gene3D" id="3.30.565.10">
    <property type="entry name" value="Histidine kinase-like ATPase, C-terminal domain"/>
    <property type="match status" value="1"/>
</dbReference>
<dbReference type="CDD" id="cd00082">
    <property type="entry name" value="HisKA"/>
    <property type="match status" value="1"/>
</dbReference>
<evidence type="ECO:0000256" key="2">
    <source>
        <dbReference type="ARBA" id="ARBA00012438"/>
    </source>
</evidence>
<evidence type="ECO:0000256" key="4">
    <source>
        <dbReference type="ARBA" id="ARBA00022679"/>
    </source>
</evidence>
<keyword evidence="10" id="KW-1185">Reference proteome</keyword>
<feature type="domain" description="Histidine kinase" evidence="8">
    <location>
        <begin position="240"/>
        <end position="455"/>
    </location>
</feature>
<feature type="transmembrane region" description="Helical" evidence="7">
    <location>
        <begin position="6"/>
        <end position="27"/>
    </location>
</feature>
<dbReference type="EC" id="2.7.13.3" evidence="2"/>
<dbReference type="InterPro" id="IPR003661">
    <property type="entry name" value="HisK_dim/P_dom"/>
</dbReference>
<dbReference type="CDD" id="cd00075">
    <property type="entry name" value="HATPase"/>
    <property type="match status" value="1"/>
</dbReference>
<dbReference type="PANTHER" id="PTHR45453">
    <property type="entry name" value="PHOSPHATE REGULON SENSOR PROTEIN PHOR"/>
    <property type="match status" value="1"/>
</dbReference>
<protein>
    <recommendedName>
        <fullName evidence="2">histidine kinase</fullName>
        <ecNumber evidence="2">2.7.13.3</ecNumber>
    </recommendedName>
</protein>
<dbReference type="InterPro" id="IPR050351">
    <property type="entry name" value="BphY/WalK/GraS-like"/>
</dbReference>
<dbReference type="SMART" id="SM00387">
    <property type="entry name" value="HATPase_c"/>
    <property type="match status" value="1"/>
</dbReference>
<keyword evidence="7" id="KW-1133">Transmembrane helix</keyword>
<keyword evidence="4" id="KW-0808">Transferase</keyword>
<dbReference type="InterPro" id="IPR005467">
    <property type="entry name" value="His_kinase_dom"/>
</dbReference>
<evidence type="ECO:0000256" key="6">
    <source>
        <dbReference type="ARBA" id="ARBA00023012"/>
    </source>
</evidence>
<evidence type="ECO:0000256" key="7">
    <source>
        <dbReference type="SAM" id="Phobius"/>
    </source>
</evidence>
<evidence type="ECO:0000259" key="8">
    <source>
        <dbReference type="PROSITE" id="PS50109"/>
    </source>
</evidence>
<comment type="caution">
    <text evidence="9">The sequence shown here is derived from an EMBL/GenBank/DDBJ whole genome shotgun (WGS) entry which is preliminary data.</text>
</comment>
<dbReference type="PROSITE" id="PS50109">
    <property type="entry name" value="HIS_KIN"/>
    <property type="match status" value="1"/>
</dbReference>
<evidence type="ECO:0000256" key="5">
    <source>
        <dbReference type="ARBA" id="ARBA00022777"/>
    </source>
</evidence>
<evidence type="ECO:0000256" key="1">
    <source>
        <dbReference type="ARBA" id="ARBA00000085"/>
    </source>
</evidence>
<name>A0ABW9SKB3_9BURK</name>
<feature type="transmembrane region" description="Helical" evidence="7">
    <location>
        <begin position="61"/>
        <end position="81"/>
    </location>
</feature>
<evidence type="ECO:0000256" key="3">
    <source>
        <dbReference type="ARBA" id="ARBA00022553"/>
    </source>
</evidence>
<keyword evidence="3" id="KW-0597">Phosphoprotein</keyword>
<dbReference type="Proteomes" id="UP000735592">
    <property type="component" value="Unassembled WGS sequence"/>
</dbReference>
<dbReference type="RefSeq" id="WP_155433851.1">
    <property type="nucleotide sequence ID" value="NZ_JBHLXK010000003.1"/>
</dbReference>
<feature type="transmembrane region" description="Helical" evidence="7">
    <location>
        <begin position="93"/>
        <end position="112"/>
    </location>
</feature>